<dbReference type="EMBL" id="BAAAGE010000002">
    <property type="protein sequence ID" value="GAA0723527.1"/>
    <property type="molecule type" value="Genomic_DNA"/>
</dbReference>
<name>A0ABP3U6H2_9FLAO</name>
<gene>
    <name evidence="1" type="ORF">GCM10009430_27070</name>
</gene>
<organism evidence="1 2">
    <name type="scientific">Aquimarina litoralis</name>
    <dbReference type="NCBI Taxonomy" id="584605"/>
    <lineage>
        <taxon>Bacteria</taxon>
        <taxon>Pseudomonadati</taxon>
        <taxon>Bacteroidota</taxon>
        <taxon>Flavobacteriia</taxon>
        <taxon>Flavobacteriales</taxon>
        <taxon>Flavobacteriaceae</taxon>
        <taxon>Aquimarina</taxon>
    </lineage>
</organism>
<sequence length="117" mass="14024">MIRKNDIKEITFALSDNNRIVKDAIKNRHFIDIKGLNDFYEQIHKQKQHSDILWQTDHPYFSVFSYHLNKKINELQLALNTIYKIPIKITGKIYIKKEAIFKNIYSDLVCVDKHYLN</sequence>
<reference evidence="2" key="1">
    <citation type="journal article" date="2019" name="Int. J. Syst. Evol. Microbiol.">
        <title>The Global Catalogue of Microorganisms (GCM) 10K type strain sequencing project: providing services to taxonomists for standard genome sequencing and annotation.</title>
        <authorList>
            <consortium name="The Broad Institute Genomics Platform"/>
            <consortium name="The Broad Institute Genome Sequencing Center for Infectious Disease"/>
            <person name="Wu L."/>
            <person name="Ma J."/>
        </authorList>
    </citation>
    <scope>NUCLEOTIDE SEQUENCE [LARGE SCALE GENOMIC DNA]</scope>
    <source>
        <strain evidence="2">JCM 15974</strain>
    </source>
</reference>
<comment type="caution">
    <text evidence="1">The sequence shown here is derived from an EMBL/GenBank/DDBJ whole genome shotgun (WGS) entry which is preliminary data.</text>
</comment>
<evidence type="ECO:0000313" key="2">
    <source>
        <dbReference type="Proteomes" id="UP001501758"/>
    </source>
</evidence>
<proteinExistence type="predicted"/>
<accession>A0ABP3U6H2</accession>
<keyword evidence="2" id="KW-1185">Reference proteome</keyword>
<dbReference type="Proteomes" id="UP001501758">
    <property type="component" value="Unassembled WGS sequence"/>
</dbReference>
<protein>
    <submittedName>
        <fullName evidence="1">Uncharacterized protein</fullName>
    </submittedName>
</protein>
<evidence type="ECO:0000313" key="1">
    <source>
        <dbReference type="EMBL" id="GAA0723527.1"/>
    </source>
</evidence>